<evidence type="ECO:0000313" key="2">
    <source>
        <dbReference type="EMBL" id="PSL40140.1"/>
    </source>
</evidence>
<feature type="domain" description="N-acetyltransferase" evidence="1">
    <location>
        <begin position="1"/>
        <end position="140"/>
    </location>
</feature>
<comment type="caution">
    <text evidence="2">The sequence shown here is derived from an EMBL/GenBank/DDBJ whole genome shotgun (WGS) entry which is preliminary data.</text>
</comment>
<reference evidence="2 3" key="1">
    <citation type="submission" date="2018-03" db="EMBL/GenBank/DDBJ databases">
        <title>Genomic Encyclopedia of Type Strains, Phase III (KMG-III): the genomes of soil and plant-associated and newly described type strains.</title>
        <authorList>
            <person name="Whitman W."/>
        </authorList>
    </citation>
    <scope>NUCLEOTIDE SEQUENCE [LARGE SCALE GENOMIC DNA]</scope>
    <source>
        <strain evidence="2 3">CGMCC 1.12259</strain>
    </source>
</reference>
<evidence type="ECO:0000313" key="3">
    <source>
        <dbReference type="Proteomes" id="UP000242682"/>
    </source>
</evidence>
<dbReference type="SUPFAM" id="SSF55729">
    <property type="entry name" value="Acyl-CoA N-acyltransferases (Nat)"/>
    <property type="match status" value="1"/>
</dbReference>
<dbReference type="CDD" id="cd04301">
    <property type="entry name" value="NAT_SF"/>
    <property type="match status" value="1"/>
</dbReference>
<protein>
    <submittedName>
        <fullName evidence="2">Acetyltransferase (GNAT) family protein</fullName>
    </submittedName>
</protein>
<keyword evidence="2" id="KW-0808">Transferase</keyword>
<accession>A0A2P8H1R1</accession>
<name>A0A2P8H1R1_9BACL</name>
<dbReference type="Pfam" id="PF13508">
    <property type="entry name" value="Acetyltransf_7"/>
    <property type="match status" value="1"/>
</dbReference>
<evidence type="ECO:0000259" key="1">
    <source>
        <dbReference type="PROSITE" id="PS51186"/>
    </source>
</evidence>
<dbReference type="AlphaFoldDB" id="A0A2P8H1R1"/>
<dbReference type="GO" id="GO:0016747">
    <property type="term" value="F:acyltransferase activity, transferring groups other than amino-acyl groups"/>
    <property type="evidence" value="ECO:0007669"/>
    <property type="project" value="InterPro"/>
</dbReference>
<dbReference type="InterPro" id="IPR000182">
    <property type="entry name" value="GNAT_dom"/>
</dbReference>
<dbReference type="EMBL" id="PYAT01000006">
    <property type="protein sequence ID" value="PSL40140.1"/>
    <property type="molecule type" value="Genomic_DNA"/>
</dbReference>
<dbReference type="Proteomes" id="UP000242682">
    <property type="component" value="Unassembled WGS sequence"/>
</dbReference>
<gene>
    <name evidence="2" type="ORF">B0H99_106158</name>
</gene>
<sequence>MEICKIDDLVAFQSELLELLSYAASKAEEEYAKYKKAANKKLYVCRMDGAIAGCIGIEHSAGRICEIKHIAVSPENRGQQIGSQMIGFICRKYGFSSVFAETDRDAVGFYRKNAFEIMSLGEKYPGRERFLCRKESKESQ</sequence>
<proteinExistence type="predicted"/>
<dbReference type="RefSeq" id="WP_106533464.1">
    <property type="nucleotide sequence ID" value="NZ_PYAT01000006.1"/>
</dbReference>
<dbReference type="InterPro" id="IPR016181">
    <property type="entry name" value="Acyl_CoA_acyltransferase"/>
</dbReference>
<keyword evidence="3" id="KW-1185">Reference proteome</keyword>
<dbReference type="PROSITE" id="PS51186">
    <property type="entry name" value="GNAT"/>
    <property type="match status" value="1"/>
</dbReference>
<dbReference type="OrthoDB" id="45853at2"/>
<organism evidence="2 3">
    <name type="scientific">Planomicrobium soli</name>
    <dbReference type="NCBI Taxonomy" id="1176648"/>
    <lineage>
        <taxon>Bacteria</taxon>
        <taxon>Bacillati</taxon>
        <taxon>Bacillota</taxon>
        <taxon>Bacilli</taxon>
        <taxon>Bacillales</taxon>
        <taxon>Caryophanaceae</taxon>
        <taxon>Planomicrobium</taxon>
    </lineage>
</organism>
<dbReference type="Gene3D" id="3.40.630.30">
    <property type="match status" value="1"/>
</dbReference>